<evidence type="ECO:0000256" key="3">
    <source>
        <dbReference type="ARBA" id="ARBA00022927"/>
    </source>
</evidence>
<dbReference type="InterPro" id="IPR010625">
    <property type="entry name" value="CHCH"/>
</dbReference>
<feature type="domain" description="CHCH" evidence="9">
    <location>
        <begin position="62"/>
        <end position="97"/>
    </location>
</feature>
<keyword evidence="2" id="KW-0813">Transport</keyword>
<dbReference type="GO" id="GO:0015035">
    <property type="term" value="F:protein-disulfide reductase activity"/>
    <property type="evidence" value="ECO:0007669"/>
    <property type="project" value="InterPro"/>
</dbReference>
<evidence type="ECO:0000256" key="2">
    <source>
        <dbReference type="ARBA" id="ARBA00022448"/>
    </source>
</evidence>
<dbReference type="PANTHER" id="PTHR21622:SF0">
    <property type="entry name" value="COILED-COIL-HELIX-COILED-COIL-HELIX DOMAIN CONTAINING 4"/>
    <property type="match status" value="1"/>
</dbReference>
<protein>
    <recommendedName>
        <fullName evidence="9">CHCH domain-containing protein</fullName>
    </recommendedName>
</protein>
<dbReference type="PROSITE" id="PS51808">
    <property type="entry name" value="CHCH"/>
    <property type="match status" value="1"/>
</dbReference>
<keyword evidence="6" id="KW-0496">Mitochondrion</keyword>
<dbReference type="Pfam" id="PF06747">
    <property type="entry name" value="CHCH"/>
    <property type="match status" value="1"/>
</dbReference>
<evidence type="ECO:0000313" key="11">
    <source>
        <dbReference type="Proteomes" id="UP001142055"/>
    </source>
</evidence>
<evidence type="ECO:0000256" key="5">
    <source>
        <dbReference type="ARBA" id="ARBA00023010"/>
    </source>
</evidence>
<evidence type="ECO:0000256" key="7">
    <source>
        <dbReference type="ARBA" id="ARBA00023157"/>
    </source>
</evidence>
<reference evidence="10" key="1">
    <citation type="submission" date="2022-12" db="EMBL/GenBank/DDBJ databases">
        <title>Genome assemblies of Blomia tropicalis.</title>
        <authorList>
            <person name="Cui Y."/>
        </authorList>
    </citation>
    <scope>NUCLEOTIDE SEQUENCE</scope>
    <source>
        <tissue evidence="10">Adult mites</tissue>
    </source>
</reference>
<dbReference type="Proteomes" id="UP001142055">
    <property type="component" value="Chromosome 3"/>
</dbReference>
<proteinExistence type="predicted"/>
<dbReference type="GO" id="GO:0045041">
    <property type="term" value="P:protein import into mitochondrial intermembrane space"/>
    <property type="evidence" value="ECO:0007669"/>
    <property type="project" value="InterPro"/>
</dbReference>
<dbReference type="EMBL" id="JAPWDV010000003">
    <property type="protein sequence ID" value="KAJ6217760.1"/>
    <property type="molecule type" value="Genomic_DNA"/>
</dbReference>
<evidence type="ECO:0000256" key="1">
    <source>
        <dbReference type="ARBA" id="ARBA00004173"/>
    </source>
</evidence>
<dbReference type="InterPro" id="IPR039289">
    <property type="entry name" value="CHCHD4"/>
</dbReference>
<evidence type="ECO:0000313" key="10">
    <source>
        <dbReference type="EMBL" id="KAJ6217760.1"/>
    </source>
</evidence>
<dbReference type="PANTHER" id="PTHR21622">
    <property type="entry name" value="COILED-COIL-HELIX-COILED-COIL-HELIX DOMAIN CONTAINING 4"/>
    <property type="match status" value="1"/>
</dbReference>
<comment type="subcellular location">
    <subcellularLocation>
        <location evidence="1">Mitochondrion</location>
    </subcellularLocation>
</comment>
<dbReference type="GO" id="GO:0005758">
    <property type="term" value="C:mitochondrial intermembrane space"/>
    <property type="evidence" value="ECO:0007669"/>
    <property type="project" value="TreeGrafter"/>
</dbReference>
<evidence type="ECO:0000259" key="9">
    <source>
        <dbReference type="Pfam" id="PF06747"/>
    </source>
</evidence>
<keyword evidence="5" id="KW-0811">Translocation</keyword>
<evidence type="ECO:0000256" key="4">
    <source>
        <dbReference type="ARBA" id="ARBA00023002"/>
    </source>
</evidence>
<keyword evidence="4" id="KW-0560">Oxidoreductase</keyword>
<dbReference type="OrthoDB" id="7481291at2759"/>
<keyword evidence="3" id="KW-0653">Protein transport</keyword>
<keyword evidence="11" id="KW-1185">Reference proteome</keyword>
<accession>A0A9Q0M5I4</accession>
<name>A0A9Q0M5I4_BLOTA</name>
<evidence type="ECO:0000256" key="6">
    <source>
        <dbReference type="ARBA" id="ARBA00023128"/>
    </source>
</evidence>
<comment type="caution">
    <text evidence="10">The sequence shown here is derived from an EMBL/GenBank/DDBJ whole genome shotgun (WGS) entry which is preliminary data.</text>
</comment>
<sequence length="138" mass="15744">MSYCEEFGKDKVVFLDKNDLNSSEPKIELIELVDDYNQGLIKPNGDINFSCPCLGGMASGPCGSEFREAFSCFHYSESEVKGSECVDLFMEMQSCMTKYPNLYANENSSMNNFEQDDVENESNMEYNTKIDQRIEENN</sequence>
<organism evidence="10 11">
    <name type="scientific">Blomia tropicalis</name>
    <name type="common">Mite</name>
    <dbReference type="NCBI Taxonomy" id="40697"/>
    <lineage>
        <taxon>Eukaryota</taxon>
        <taxon>Metazoa</taxon>
        <taxon>Ecdysozoa</taxon>
        <taxon>Arthropoda</taxon>
        <taxon>Chelicerata</taxon>
        <taxon>Arachnida</taxon>
        <taxon>Acari</taxon>
        <taxon>Acariformes</taxon>
        <taxon>Sarcoptiformes</taxon>
        <taxon>Astigmata</taxon>
        <taxon>Glycyphagoidea</taxon>
        <taxon>Echimyopodidae</taxon>
        <taxon>Blomia</taxon>
    </lineage>
</organism>
<dbReference type="OMA" id="AFSYCKV"/>
<evidence type="ECO:0000256" key="8">
    <source>
        <dbReference type="ARBA" id="ARBA00023284"/>
    </source>
</evidence>
<keyword evidence="8" id="KW-0676">Redox-active center</keyword>
<dbReference type="Gene3D" id="1.10.287.2900">
    <property type="match status" value="1"/>
</dbReference>
<gene>
    <name evidence="10" type="ORF">RDWZM_008917</name>
</gene>
<keyword evidence="7" id="KW-1015">Disulfide bond</keyword>
<dbReference type="AlphaFoldDB" id="A0A9Q0M5I4"/>